<dbReference type="Proteomes" id="UP000663842">
    <property type="component" value="Unassembled WGS sequence"/>
</dbReference>
<keyword evidence="1" id="KW-0175">Coiled coil</keyword>
<reference evidence="2" key="1">
    <citation type="submission" date="2021-02" db="EMBL/GenBank/DDBJ databases">
        <authorList>
            <person name="Nowell W R."/>
        </authorList>
    </citation>
    <scope>NUCLEOTIDE SEQUENCE</scope>
</reference>
<feature type="non-terminal residue" evidence="2">
    <location>
        <position position="1"/>
    </location>
</feature>
<protein>
    <submittedName>
        <fullName evidence="2">Uncharacterized protein</fullName>
    </submittedName>
</protein>
<gene>
    <name evidence="2" type="ORF">UXM345_LOCUS37476</name>
</gene>
<dbReference type="AlphaFoldDB" id="A0A820N3Q3"/>
<sequence>EELKEEMKTRYEETKQQVAVLDNQVKTMENKFEDLKVRVYAILVNVCRSISDPTTTQRSNWKSYWQEQIKLLEELNTVRAKSK</sequence>
<name>A0A820N3Q3_9BILA</name>
<proteinExistence type="predicted"/>
<dbReference type="EMBL" id="CAJOBF010020484">
    <property type="protein sequence ID" value="CAF4382158.1"/>
    <property type="molecule type" value="Genomic_DNA"/>
</dbReference>
<comment type="caution">
    <text evidence="2">The sequence shown here is derived from an EMBL/GenBank/DDBJ whole genome shotgun (WGS) entry which is preliminary data.</text>
</comment>
<accession>A0A820N3Q3</accession>
<organism evidence="2 3">
    <name type="scientific">Rotaria magnacalcarata</name>
    <dbReference type="NCBI Taxonomy" id="392030"/>
    <lineage>
        <taxon>Eukaryota</taxon>
        <taxon>Metazoa</taxon>
        <taxon>Spiralia</taxon>
        <taxon>Gnathifera</taxon>
        <taxon>Rotifera</taxon>
        <taxon>Eurotatoria</taxon>
        <taxon>Bdelloidea</taxon>
        <taxon>Philodinida</taxon>
        <taxon>Philodinidae</taxon>
        <taxon>Rotaria</taxon>
    </lineage>
</organism>
<evidence type="ECO:0000256" key="1">
    <source>
        <dbReference type="SAM" id="Coils"/>
    </source>
</evidence>
<evidence type="ECO:0000313" key="2">
    <source>
        <dbReference type="EMBL" id="CAF4382158.1"/>
    </source>
</evidence>
<feature type="coiled-coil region" evidence="1">
    <location>
        <begin position="4"/>
        <end position="38"/>
    </location>
</feature>
<evidence type="ECO:0000313" key="3">
    <source>
        <dbReference type="Proteomes" id="UP000663842"/>
    </source>
</evidence>